<dbReference type="Proteomes" id="UP001161017">
    <property type="component" value="Unassembled WGS sequence"/>
</dbReference>
<dbReference type="AlphaFoldDB" id="A0AA43QHF5"/>
<feature type="compositionally biased region" description="Basic and acidic residues" evidence="1">
    <location>
        <begin position="58"/>
        <end position="85"/>
    </location>
</feature>
<gene>
    <name evidence="2" type="ORF">OHK93_005845</name>
</gene>
<sequence length="153" mass="16710">MPQNISKKPKQDQLEALTYGAGAQFNSHPPHCATFKDLERELRSEDKHSGQPSTPTKANDKSRHQPVNEETQAEHLHRGDKKPNHSGDSTKGGRKAAHLDPLPRLQREGDHDIHGTRSGGLANGSRNTSSKEAQRKNASSLGYISGNGYEGES</sequence>
<proteinExistence type="predicted"/>
<protein>
    <submittedName>
        <fullName evidence="2">Uncharacterized protein</fullName>
    </submittedName>
</protein>
<keyword evidence="3" id="KW-1185">Reference proteome</keyword>
<feature type="compositionally biased region" description="Polar residues" evidence="1">
    <location>
        <begin position="124"/>
        <end position="142"/>
    </location>
</feature>
<feature type="compositionally biased region" description="Basic and acidic residues" evidence="1">
    <location>
        <begin position="105"/>
        <end position="115"/>
    </location>
</feature>
<organism evidence="2 3">
    <name type="scientific">Ramalina farinacea</name>
    <dbReference type="NCBI Taxonomy" id="258253"/>
    <lineage>
        <taxon>Eukaryota</taxon>
        <taxon>Fungi</taxon>
        <taxon>Dikarya</taxon>
        <taxon>Ascomycota</taxon>
        <taxon>Pezizomycotina</taxon>
        <taxon>Lecanoromycetes</taxon>
        <taxon>OSLEUM clade</taxon>
        <taxon>Lecanoromycetidae</taxon>
        <taxon>Lecanorales</taxon>
        <taxon>Lecanorineae</taxon>
        <taxon>Ramalinaceae</taxon>
        <taxon>Ramalina</taxon>
    </lineage>
</organism>
<reference evidence="2" key="1">
    <citation type="journal article" date="2023" name="Genome Biol. Evol.">
        <title>First Whole Genome Sequence and Flow Cytometry Genome Size Data for the Lichen-Forming Fungus Ramalina farinacea (Ascomycota).</title>
        <authorList>
            <person name="Llewellyn T."/>
            <person name="Mian S."/>
            <person name="Hill R."/>
            <person name="Leitch I.J."/>
            <person name="Gaya E."/>
        </authorList>
    </citation>
    <scope>NUCLEOTIDE SEQUENCE</scope>
    <source>
        <strain evidence="2">LIQ254RAFAR</strain>
    </source>
</reference>
<name>A0AA43QHF5_9LECA</name>
<feature type="region of interest" description="Disordered" evidence="1">
    <location>
        <begin position="1"/>
        <end position="153"/>
    </location>
</feature>
<comment type="caution">
    <text evidence="2">The sequence shown here is derived from an EMBL/GenBank/DDBJ whole genome shotgun (WGS) entry which is preliminary data.</text>
</comment>
<dbReference type="EMBL" id="JAPUFD010000003">
    <property type="protein sequence ID" value="MDI1486613.1"/>
    <property type="molecule type" value="Genomic_DNA"/>
</dbReference>
<evidence type="ECO:0000313" key="2">
    <source>
        <dbReference type="EMBL" id="MDI1486613.1"/>
    </source>
</evidence>
<evidence type="ECO:0000313" key="3">
    <source>
        <dbReference type="Proteomes" id="UP001161017"/>
    </source>
</evidence>
<evidence type="ECO:0000256" key="1">
    <source>
        <dbReference type="SAM" id="MobiDB-lite"/>
    </source>
</evidence>
<feature type="compositionally biased region" description="Basic and acidic residues" evidence="1">
    <location>
        <begin position="34"/>
        <end position="49"/>
    </location>
</feature>
<accession>A0AA43QHF5</accession>